<dbReference type="Gene3D" id="3.60.15.30">
    <property type="entry name" value="Metallo-beta-lactamase domain"/>
    <property type="match status" value="1"/>
</dbReference>
<dbReference type="InterPro" id="IPR052195">
    <property type="entry name" value="Bact_Alkyl/Aryl-Sulfatase"/>
</dbReference>
<dbReference type="PANTHER" id="PTHR43223">
    <property type="entry name" value="ALKYL/ARYL-SULFATASE"/>
    <property type="match status" value="1"/>
</dbReference>
<evidence type="ECO:0000256" key="5">
    <source>
        <dbReference type="ARBA" id="ARBA00033751"/>
    </source>
</evidence>
<dbReference type="InterPro" id="IPR029228">
    <property type="entry name" value="Alkyl_sulf_dimr"/>
</dbReference>
<dbReference type="EMBL" id="JBICZW010000023">
    <property type="protein sequence ID" value="MFG3192872.1"/>
    <property type="molecule type" value="Genomic_DNA"/>
</dbReference>
<comment type="caution">
    <text evidence="7">The sequence shown here is derived from an EMBL/GenBank/DDBJ whole genome shotgun (WGS) entry which is preliminary data.</text>
</comment>
<dbReference type="CDD" id="cd07710">
    <property type="entry name" value="arylsulfatase_Sdsa1-like_MBL-fold"/>
    <property type="match status" value="1"/>
</dbReference>
<comment type="cofactor">
    <cofactor evidence="1">
        <name>Zn(2+)</name>
        <dbReference type="ChEBI" id="CHEBI:29105"/>
    </cofactor>
</comment>
<keyword evidence="4" id="KW-0862">Zinc</keyword>
<evidence type="ECO:0000256" key="4">
    <source>
        <dbReference type="ARBA" id="ARBA00022833"/>
    </source>
</evidence>
<evidence type="ECO:0000256" key="2">
    <source>
        <dbReference type="ARBA" id="ARBA00022723"/>
    </source>
</evidence>
<dbReference type="PANTHER" id="PTHR43223:SF1">
    <property type="entry name" value="ALKYL_ARYL-SULFATASE BDS1"/>
    <property type="match status" value="1"/>
</dbReference>
<gene>
    <name evidence="7" type="ORF">ACGFYS_28480</name>
</gene>
<dbReference type="Pfam" id="PF14864">
    <property type="entry name" value="Alkyl_sulf_C"/>
    <property type="match status" value="1"/>
</dbReference>
<evidence type="ECO:0000256" key="1">
    <source>
        <dbReference type="ARBA" id="ARBA00001947"/>
    </source>
</evidence>
<dbReference type="InterPro" id="IPR044097">
    <property type="entry name" value="Bds1/SdsA1_MBL-fold"/>
</dbReference>
<protein>
    <submittedName>
        <fullName evidence="7">Alkyl/aryl-sulfatase</fullName>
    </submittedName>
</protein>
<dbReference type="Gene3D" id="1.25.40.880">
    <property type="entry name" value="Alkyl sulfatase, dimerisation domain"/>
    <property type="match status" value="1"/>
</dbReference>
<dbReference type="Gene3D" id="3.30.1050.10">
    <property type="entry name" value="SCP2 sterol-binding domain"/>
    <property type="match status" value="1"/>
</dbReference>
<dbReference type="SUPFAM" id="SSF56281">
    <property type="entry name" value="Metallo-hydrolase/oxidoreductase"/>
    <property type="match status" value="1"/>
</dbReference>
<dbReference type="Pfam" id="PF14863">
    <property type="entry name" value="Alkyl_sulf_dimr"/>
    <property type="match status" value="1"/>
</dbReference>
<dbReference type="PROSITE" id="PS00743">
    <property type="entry name" value="BETA_LACTAMASE_B_1"/>
    <property type="match status" value="1"/>
</dbReference>
<feature type="domain" description="Metallo-beta-lactamase" evidence="6">
    <location>
        <begin position="86"/>
        <end position="306"/>
    </location>
</feature>
<proteinExistence type="inferred from homology"/>
<dbReference type="InterPro" id="IPR001279">
    <property type="entry name" value="Metallo-B-lactamas"/>
</dbReference>
<dbReference type="SUPFAM" id="SSF55718">
    <property type="entry name" value="SCP-like"/>
    <property type="match status" value="1"/>
</dbReference>
<name>A0ABW7C1F8_9ACTN</name>
<dbReference type="SMART" id="SM00849">
    <property type="entry name" value="Lactamase_B"/>
    <property type="match status" value="1"/>
</dbReference>
<accession>A0ABW7C1F8</accession>
<dbReference type="Pfam" id="PF00753">
    <property type="entry name" value="Lactamase_B"/>
    <property type="match status" value="1"/>
</dbReference>
<dbReference type="InterPro" id="IPR029229">
    <property type="entry name" value="Alkyl_sulf_C"/>
</dbReference>
<dbReference type="InterPro" id="IPR038536">
    <property type="entry name" value="Alkyl/aryl-sulf_dimr_sf"/>
</dbReference>
<keyword evidence="8" id="KW-1185">Reference proteome</keyword>
<sequence length="613" mass="66726">MSEIQPSFESATDFENADRGFLGALVPGVVKDDAGRVVWDNDVYAFLDADCPDTAHPGLWRQGRLNSRQGLYEVTGGIYQVRGLDLSNMTLIEGERGVVVIDPLISVETAAAALALYREHRGDRPVTGVIYTHSHGDHFGGVRGVLPHGTEEGVPILAPEGFLEHAVSENVYAGNAMTRRAAFMYGAGLPQAPDGQIGVGLGQATSTGTISLIPPTVDITRTGQEETVDGVRIVFQPTPGTEAPAEMNFLFPDHRALCLAENATHTLHNVLTLRGAVVRDSRIWARYLDEAVEYFHGRYDVGFASHHWPTWGHDNVVRFLEEQRDLYAYLHDQTLRLLNAGHTGTEIAELIELPPALRRAWHARGYYGSLSHNAKAVYQRYLGWYDGNPAHLWELPPVELARRYVEVAGGPADALARARAYAEDGDLRFAATLLNHVVFADPEDREAKEALAGVYRRLGYGAENATWRNFYLRGAQELREGPTGDVVDTTNPEMAMALTVPMLIDSIAIAIDGPRAWDDDLVIDLVLTDGPTGAGARHRLTLHNGALTHREAVAPPRTPAGLTLTLAKAQLLGLLAGRTADELGVAAEGDPALLARLLAYRVKPDPGFPIVTP</sequence>
<dbReference type="InterPro" id="IPR001018">
    <property type="entry name" value="Beta-lactamase_class-B_CS"/>
</dbReference>
<dbReference type="InterPro" id="IPR036866">
    <property type="entry name" value="RibonucZ/Hydroxyglut_hydro"/>
</dbReference>
<dbReference type="InterPro" id="IPR036527">
    <property type="entry name" value="SCP2_sterol-bd_dom_sf"/>
</dbReference>
<reference evidence="7 8" key="1">
    <citation type="submission" date="2024-10" db="EMBL/GenBank/DDBJ databases">
        <title>The Natural Products Discovery Center: Release of the First 8490 Sequenced Strains for Exploring Actinobacteria Biosynthetic Diversity.</title>
        <authorList>
            <person name="Kalkreuter E."/>
            <person name="Kautsar S.A."/>
            <person name="Yang D."/>
            <person name="Bader C.D."/>
            <person name="Teijaro C.N."/>
            <person name="Fluegel L."/>
            <person name="Davis C.M."/>
            <person name="Simpson J.R."/>
            <person name="Lauterbach L."/>
            <person name="Steele A.D."/>
            <person name="Gui C."/>
            <person name="Meng S."/>
            <person name="Li G."/>
            <person name="Viehrig K."/>
            <person name="Ye F."/>
            <person name="Su P."/>
            <person name="Kiefer A.F."/>
            <person name="Nichols A."/>
            <person name="Cepeda A.J."/>
            <person name="Yan W."/>
            <person name="Fan B."/>
            <person name="Jiang Y."/>
            <person name="Adhikari A."/>
            <person name="Zheng C.-J."/>
            <person name="Schuster L."/>
            <person name="Cowan T.M."/>
            <person name="Smanski M.J."/>
            <person name="Chevrette M.G."/>
            <person name="De Carvalho L.P.S."/>
            <person name="Shen B."/>
        </authorList>
    </citation>
    <scope>NUCLEOTIDE SEQUENCE [LARGE SCALE GENOMIC DNA]</scope>
    <source>
        <strain evidence="7 8">NPDC048229</strain>
    </source>
</reference>
<keyword evidence="2" id="KW-0479">Metal-binding</keyword>
<comment type="similarity">
    <text evidence="5">Belongs to the metallo-beta-lactamase superfamily. Type III sulfatase family.</text>
</comment>
<evidence type="ECO:0000313" key="8">
    <source>
        <dbReference type="Proteomes" id="UP001604282"/>
    </source>
</evidence>
<keyword evidence="3" id="KW-0378">Hydrolase</keyword>
<dbReference type="Proteomes" id="UP001604282">
    <property type="component" value="Unassembled WGS sequence"/>
</dbReference>
<evidence type="ECO:0000256" key="3">
    <source>
        <dbReference type="ARBA" id="ARBA00022801"/>
    </source>
</evidence>
<dbReference type="RefSeq" id="WP_392884448.1">
    <property type="nucleotide sequence ID" value="NZ_JBICZW010000023.1"/>
</dbReference>
<evidence type="ECO:0000313" key="7">
    <source>
        <dbReference type="EMBL" id="MFG3192872.1"/>
    </source>
</evidence>
<organism evidence="7 8">
    <name type="scientific">Streptomyces omiyaensis</name>
    <dbReference type="NCBI Taxonomy" id="68247"/>
    <lineage>
        <taxon>Bacteria</taxon>
        <taxon>Bacillati</taxon>
        <taxon>Actinomycetota</taxon>
        <taxon>Actinomycetes</taxon>
        <taxon>Kitasatosporales</taxon>
        <taxon>Streptomycetaceae</taxon>
        <taxon>Streptomyces</taxon>
    </lineage>
</organism>
<evidence type="ECO:0000259" key="6">
    <source>
        <dbReference type="SMART" id="SM00849"/>
    </source>
</evidence>